<evidence type="ECO:0000256" key="1">
    <source>
        <dbReference type="SAM" id="Phobius"/>
    </source>
</evidence>
<dbReference type="PIRSF" id="PIRSF003203">
    <property type="entry name" value="AzlD"/>
    <property type="match status" value="1"/>
</dbReference>
<proteinExistence type="predicted"/>
<evidence type="ECO:0000313" key="3">
    <source>
        <dbReference type="Proteomes" id="UP001479933"/>
    </source>
</evidence>
<gene>
    <name evidence="2" type="ORF">RVF87_08240</name>
</gene>
<keyword evidence="1" id="KW-0472">Membrane</keyword>
<keyword evidence="3" id="KW-1185">Reference proteome</keyword>
<name>A0ABZ2U5K1_9ACTN</name>
<dbReference type="Proteomes" id="UP001479933">
    <property type="component" value="Chromosome"/>
</dbReference>
<dbReference type="InterPro" id="IPR008407">
    <property type="entry name" value="Brnchd-chn_aa_trnsp_AzlD"/>
</dbReference>
<feature type="transmembrane region" description="Helical" evidence="1">
    <location>
        <begin position="6"/>
        <end position="25"/>
    </location>
</feature>
<organism evidence="2 3">
    <name type="scientific">Gordonia hydrophobica</name>
    <dbReference type="NCBI Taxonomy" id="40516"/>
    <lineage>
        <taxon>Bacteria</taxon>
        <taxon>Bacillati</taxon>
        <taxon>Actinomycetota</taxon>
        <taxon>Actinomycetes</taxon>
        <taxon>Mycobacteriales</taxon>
        <taxon>Gordoniaceae</taxon>
        <taxon>Gordonia</taxon>
    </lineage>
</organism>
<protein>
    <submittedName>
        <fullName evidence="2">AzlD domain-containing protein</fullName>
    </submittedName>
</protein>
<keyword evidence="1" id="KW-1133">Transmembrane helix</keyword>
<keyword evidence="1" id="KW-0812">Transmembrane</keyword>
<feature type="transmembrane region" description="Helical" evidence="1">
    <location>
        <begin position="89"/>
        <end position="108"/>
    </location>
</feature>
<dbReference type="RefSeq" id="WP_066164180.1">
    <property type="nucleotide sequence ID" value="NZ_CP136137.1"/>
</dbReference>
<accession>A0ABZ2U5K1</accession>
<feature type="transmembrane region" description="Helical" evidence="1">
    <location>
        <begin position="64"/>
        <end position="82"/>
    </location>
</feature>
<dbReference type="EMBL" id="CP136137">
    <property type="protein sequence ID" value="WYY09028.1"/>
    <property type="molecule type" value="Genomic_DNA"/>
</dbReference>
<sequence length="109" mass="11553">MTDPRYILVAVLISASITWGLRALPFAMLAPLRDSRLLAYLGDRMPAGIMFILAAYTLRETEPTVPASAGPAVLALVVTVGLQLWRGSMTLSIFAGTALYVAMASVIAA</sequence>
<feature type="transmembrane region" description="Helical" evidence="1">
    <location>
        <begin position="37"/>
        <end position="58"/>
    </location>
</feature>
<evidence type="ECO:0000313" key="2">
    <source>
        <dbReference type="EMBL" id="WYY09028.1"/>
    </source>
</evidence>
<reference evidence="2 3" key="1">
    <citation type="journal article" date="2023" name="Virus Evol.">
        <title>Computational host range prediction-The good, the bad, and the ugly.</title>
        <authorList>
            <person name="Howell A.A."/>
            <person name="Versoza C.J."/>
            <person name="Pfeifer S.P."/>
        </authorList>
    </citation>
    <scope>NUCLEOTIDE SEQUENCE [LARGE SCALE GENOMIC DNA]</scope>
    <source>
        <strain evidence="2 3">1610/1b</strain>
    </source>
</reference>
<dbReference type="Pfam" id="PF05437">
    <property type="entry name" value="AzlD"/>
    <property type="match status" value="1"/>
</dbReference>